<feature type="region of interest" description="Disordered" evidence="1">
    <location>
        <begin position="1"/>
        <end position="29"/>
    </location>
</feature>
<accession>A0A2I1FZB6</accession>
<keyword evidence="3" id="KW-1185">Reference proteome</keyword>
<dbReference type="EMBL" id="LLXI01000074">
    <property type="protein sequence ID" value="PKY39715.1"/>
    <property type="molecule type" value="Genomic_DNA"/>
</dbReference>
<protein>
    <submittedName>
        <fullName evidence="2">Uncharacterized protein</fullName>
    </submittedName>
</protein>
<evidence type="ECO:0000313" key="2">
    <source>
        <dbReference type="EMBL" id="PKY39715.1"/>
    </source>
</evidence>
<dbReference type="Proteomes" id="UP000234323">
    <property type="component" value="Unassembled WGS sequence"/>
</dbReference>
<evidence type="ECO:0000256" key="1">
    <source>
        <dbReference type="SAM" id="MobiDB-lite"/>
    </source>
</evidence>
<sequence length="88" mass="10408">MCNDNDRTKPTGFSIKSILNDDSDGPSRRRKLDVEINEEIREEVYYKLLPVILKLAMRFKDFVVVGKKNYILEDKTNIKLWRMTNSLK</sequence>
<dbReference type="AlphaFoldDB" id="A0A2I1FZB6"/>
<reference evidence="2 3" key="1">
    <citation type="submission" date="2015-10" db="EMBL/GenBank/DDBJ databases">
        <title>Genome analyses suggest a sexual origin of heterokaryosis in a supposedly ancient asexual fungus.</title>
        <authorList>
            <person name="Ropars J."/>
            <person name="Sedzielewska K."/>
            <person name="Noel J."/>
            <person name="Charron P."/>
            <person name="Farinelli L."/>
            <person name="Marton T."/>
            <person name="Kruger M."/>
            <person name="Pelin A."/>
            <person name="Brachmann A."/>
            <person name="Corradi N."/>
        </authorList>
    </citation>
    <scope>NUCLEOTIDE SEQUENCE [LARGE SCALE GENOMIC DNA]</scope>
    <source>
        <strain evidence="2 3">A4</strain>
    </source>
</reference>
<dbReference type="OrthoDB" id="2318681at2759"/>
<proteinExistence type="predicted"/>
<organism evidence="2 3">
    <name type="scientific">Rhizophagus irregularis</name>
    <dbReference type="NCBI Taxonomy" id="588596"/>
    <lineage>
        <taxon>Eukaryota</taxon>
        <taxon>Fungi</taxon>
        <taxon>Fungi incertae sedis</taxon>
        <taxon>Mucoromycota</taxon>
        <taxon>Glomeromycotina</taxon>
        <taxon>Glomeromycetes</taxon>
        <taxon>Glomerales</taxon>
        <taxon>Glomeraceae</taxon>
        <taxon>Rhizophagus</taxon>
    </lineage>
</organism>
<dbReference type="VEuPathDB" id="FungiDB:FUN_012772"/>
<comment type="caution">
    <text evidence="2">The sequence shown here is derived from an EMBL/GenBank/DDBJ whole genome shotgun (WGS) entry which is preliminary data.</text>
</comment>
<dbReference type="VEuPathDB" id="FungiDB:RhiirA1_413868"/>
<evidence type="ECO:0000313" key="3">
    <source>
        <dbReference type="Proteomes" id="UP000234323"/>
    </source>
</evidence>
<name>A0A2I1FZB6_9GLOM</name>
<gene>
    <name evidence="2" type="ORF">RhiirA4_538300</name>
</gene>